<accession>A0ABD0M4C5</accession>
<organism evidence="1 2">
    <name type="scientific">Batillaria attramentaria</name>
    <dbReference type="NCBI Taxonomy" id="370345"/>
    <lineage>
        <taxon>Eukaryota</taxon>
        <taxon>Metazoa</taxon>
        <taxon>Spiralia</taxon>
        <taxon>Lophotrochozoa</taxon>
        <taxon>Mollusca</taxon>
        <taxon>Gastropoda</taxon>
        <taxon>Caenogastropoda</taxon>
        <taxon>Sorbeoconcha</taxon>
        <taxon>Cerithioidea</taxon>
        <taxon>Batillariidae</taxon>
        <taxon>Batillaria</taxon>
    </lineage>
</organism>
<sequence length="120" mass="13418">MKLRTHTGRLMDPDFGLLYPVCFQFQASPASTNSPAGFRTPITEFKIQCFSLRECRPHISLKTDTQRHQLFFGKCDKLKARLVKHPAVGSAAAAAPAEPRKLKAFLFARLTLEQIKMGLG</sequence>
<evidence type="ECO:0000313" key="1">
    <source>
        <dbReference type="EMBL" id="KAK7506082.1"/>
    </source>
</evidence>
<dbReference type="AlphaFoldDB" id="A0ABD0M4C5"/>
<dbReference type="EMBL" id="JACVVK020000008">
    <property type="protein sequence ID" value="KAK7506082.1"/>
    <property type="molecule type" value="Genomic_DNA"/>
</dbReference>
<gene>
    <name evidence="1" type="ORF">BaRGS_00002804</name>
</gene>
<evidence type="ECO:0000313" key="2">
    <source>
        <dbReference type="Proteomes" id="UP001519460"/>
    </source>
</evidence>
<dbReference type="Proteomes" id="UP001519460">
    <property type="component" value="Unassembled WGS sequence"/>
</dbReference>
<protein>
    <submittedName>
        <fullName evidence="1">Uncharacterized protein</fullName>
    </submittedName>
</protein>
<keyword evidence="2" id="KW-1185">Reference proteome</keyword>
<comment type="caution">
    <text evidence="1">The sequence shown here is derived from an EMBL/GenBank/DDBJ whole genome shotgun (WGS) entry which is preliminary data.</text>
</comment>
<name>A0ABD0M4C5_9CAEN</name>
<proteinExistence type="predicted"/>
<reference evidence="1 2" key="1">
    <citation type="journal article" date="2023" name="Sci. Data">
        <title>Genome assembly of the Korean intertidal mud-creeper Batillaria attramentaria.</title>
        <authorList>
            <person name="Patra A.K."/>
            <person name="Ho P.T."/>
            <person name="Jun S."/>
            <person name="Lee S.J."/>
            <person name="Kim Y."/>
            <person name="Won Y.J."/>
        </authorList>
    </citation>
    <scope>NUCLEOTIDE SEQUENCE [LARGE SCALE GENOMIC DNA]</scope>
    <source>
        <strain evidence="1">Wonlab-2016</strain>
    </source>
</reference>